<proteinExistence type="predicted"/>
<dbReference type="AlphaFoldDB" id="A0AA38BSE5"/>
<feature type="non-terminal residue" evidence="2">
    <location>
        <position position="1"/>
    </location>
</feature>
<evidence type="ECO:0000256" key="1">
    <source>
        <dbReference type="SAM" id="MobiDB-lite"/>
    </source>
</evidence>
<feature type="non-terminal residue" evidence="2">
    <location>
        <position position="72"/>
    </location>
</feature>
<sequence length="72" mass="6619">SSEGSTACTARLSSGDSRARPAQGPGAAIIGAAGYCTGTDRCLTGAASPGTGTGTGSSTPPPAVAQPVAPGT</sequence>
<feature type="compositionally biased region" description="Polar residues" evidence="1">
    <location>
        <begin position="1"/>
        <end position="16"/>
    </location>
</feature>
<dbReference type="Proteomes" id="UP000824469">
    <property type="component" value="Unassembled WGS sequence"/>
</dbReference>
<keyword evidence="3" id="KW-1185">Reference proteome</keyword>
<protein>
    <submittedName>
        <fullName evidence="2">Uncharacterized protein</fullName>
    </submittedName>
</protein>
<name>A0AA38BSE5_TAXCH</name>
<feature type="region of interest" description="Disordered" evidence="1">
    <location>
        <begin position="1"/>
        <end position="25"/>
    </location>
</feature>
<organism evidence="2 3">
    <name type="scientific">Taxus chinensis</name>
    <name type="common">Chinese yew</name>
    <name type="synonym">Taxus wallichiana var. chinensis</name>
    <dbReference type="NCBI Taxonomy" id="29808"/>
    <lineage>
        <taxon>Eukaryota</taxon>
        <taxon>Viridiplantae</taxon>
        <taxon>Streptophyta</taxon>
        <taxon>Embryophyta</taxon>
        <taxon>Tracheophyta</taxon>
        <taxon>Spermatophyta</taxon>
        <taxon>Pinopsida</taxon>
        <taxon>Pinidae</taxon>
        <taxon>Conifers II</taxon>
        <taxon>Cupressales</taxon>
        <taxon>Taxaceae</taxon>
        <taxon>Taxus</taxon>
    </lineage>
</organism>
<comment type="caution">
    <text evidence="2">The sequence shown here is derived from an EMBL/GenBank/DDBJ whole genome shotgun (WGS) entry which is preliminary data.</text>
</comment>
<accession>A0AA38BSE5</accession>
<feature type="region of interest" description="Disordered" evidence="1">
    <location>
        <begin position="44"/>
        <end position="72"/>
    </location>
</feature>
<dbReference type="EMBL" id="JAHRHJ020003813">
    <property type="protein sequence ID" value="KAH9289440.1"/>
    <property type="molecule type" value="Genomic_DNA"/>
</dbReference>
<evidence type="ECO:0000313" key="3">
    <source>
        <dbReference type="Proteomes" id="UP000824469"/>
    </source>
</evidence>
<evidence type="ECO:0000313" key="2">
    <source>
        <dbReference type="EMBL" id="KAH9289440.1"/>
    </source>
</evidence>
<reference evidence="2 3" key="1">
    <citation type="journal article" date="2021" name="Nat. Plants">
        <title>The Taxus genome provides insights into paclitaxel biosynthesis.</title>
        <authorList>
            <person name="Xiong X."/>
            <person name="Gou J."/>
            <person name="Liao Q."/>
            <person name="Li Y."/>
            <person name="Zhou Q."/>
            <person name="Bi G."/>
            <person name="Li C."/>
            <person name="Du R."/>
            <person name="Wang X."/>
            <person name="Sun T."/>
            <person name="Guo L."/>
            <person name="Liang H."/>
            <person name="Lu P."/>
            <person name="Wu Y."/>
            <person name="Zhang Z."/>
            <person name="Ro D.K."/>
            <person name="Shang Y."/>
            <person name="Huang S."/>
            <person name="Yan J."/>
        </authorList>
    </citation>
    <scope>NUCLEOTIDE SEQUENCE [LARGE SCALE GENOMIC DNA]</scope>
    <source>
        <strain evidence="2">Ta-2019</strain>
    </source>
</reference>
<gene>
    <name evidence="2" type="ORF">KI387_033557</name>
</gene>